<accession>A0A1M5FWA3</accession>
<evidence type="ECO:0000313" key="3">
    <source>
        <dbReference type="Proteomes" id="UP000184048"/>
    </source>
</evidence>
<keyword evidence="3" id="KW-1185">Reference proteome</keyword>
<sequence>MAERENQGREEQMERGSGSMNDQQQDISRTNGQSSGNGRGDDESARERRNSNRGFAAMDPEKQKEIASEGGRAAHRQGVAHEWSSDEAREAGRKGGQIVSRNREHMSEIGRRGGQSSGNRRGQKNGGSAE</sequence>
<feature type="compositionally biased region" description="Basic and acidic residues" evidence="1">
    <location>
        <begin position="83"/>
        <end position="93"/>
    </location>
</feature>
<feature type="compositionally biased region" description="Basic and acidic residues" evidence="1">
    <location>
        <begin position="101"/>
        <end position="111"/>
    </location>
</feature>
<proteinExistence type="predicted"/>
<feature type="region of interest" description="Disordered" evidence="1">
    <location>
        <begin position="1"/>
        <end position="130"/>
    </location>
</feature>
<gene>
    <name evidence="2" type="ORF">SAMN02745131_03962</name>
</gene>
<evidence type="ECO:0000313" key="2">
    <source>
        <dbReference type="EMBL" id="SHF95729.1"/>
    </source>
</evidence>
<dbReference type="EMBL" id="FQUU01000025">
    <property type="protein sequence ID" value="SHF95729.1"/>
    <property type="molecule type" value="Genomic_DNA"/>
</dbReference>
<dbReference type="InterPro" id="IPR019626">
    <property type="entry name" value="Stress-induced_KGG_rpt"/>
</dbReference>
<dbReference type="PANTHER" id="PTHR36569:SF5">
    <property type="entry name" value="CONIDIATION-SPECIFIC PROTEIN 10 (EUROFUNG)"/>
    <property type="match status" value="1"/>
</dbReference>
<reference evidence="2 3" key="1">
    <citation type="submission" date="2016-11" db="EMBL/GenBank/DDBJ databases">
        <authorList>
            <person name="Jaros S."/>
            <person name="Januszkiewicz K."/>
            <person name="Wedrychowicz H."/>
        </authorList>
    </citation>
    <scope>NUCLEOTIDE SEQUENCE [LARGE SCALE GENOMIC DNA]</scope>
    <source>
        <strain evidence="2 3">DSM 18119</strain>
    </source>
</reference>
<dbReference type="Proteomes" id="UP000184048">
    <property type="component" value="Unassembled WGS sequence"/>
</dbReference>
<dbReference type="RefSeq" id="WP_217653035.1">
    <property type="nucleotide sequence ID" value="NZ_FQUU01000025.1"/>
</dbReference>
<protein>
    <submittedName>
        <fullName evidence="2">Stress-induced acidophilic repeat motif-containing protein</fullName>
    </submittedName>
</protein>
<dbReference type="InterPro" id="IPR052590">
    <property type="entry name" value="Stress/Virulence-Domain"/>
</dbReference>
<dbReference type="Pfam" id="PF10685">
    <property type="entry name" value="KGG"/>
    <property type="match status" value="2"/>
</dbReference>
<dbReference type="AlphaFoldDB" id="A0A1M5FWA3"/>
<feature type="compositionally biased region" description="Polar residues" evidence="1">
    <location>
        <begin position="18"/>
        <end position="36"/>
    </location>
</feature>
<feature type="compositionally biased region" description="Basic and acidic residues" evidence="1">
    <location>
        <begin position="39"/>
        <end position="50"/>
    </location>
</feature>
<evidence type="ECO:0000256" key="1">
    <source>
        <dbReference type="SAM" id="MobiDB-lite"/>
    </source>
</evidence>
<name>A0A1M5FWA3_9BACT</name>
<dbReference type="PANTHER" id="PTHR36569">
    <property type="match status" value="1"/>
</dbReference>
<feature type="compositionally biased region" description="Basic and acidic residues" evidence="1">
    <location>
        <begin position="1"/>
        <end position="14"/>
    </location>
</feature>
<organism evidence="2 3">
    <name type="scientific">Flavisolibacter ginsengisoli DSM 18119</name>
    <dbReference type="NCBI Taxonomy" id="1121884"/>
    <lineage>
        <taxon>Bacteria</taxon>
        <taxon>Pseudomonadati</taxon>
        <taxon>Bacteroidota</taxon>
        <taxon>Chitinophagia</taxon>
        <taxon>Chitinophagales</taxon>
        <taxon>Chitinophagaceae</taxon>
        <taxon>Flavisolibacter</taxon>
    </lineage>
</organism>
<dbReference type="STRING" id="1121884.SAMN02745131_03962"/>